<dbReference type="AlphaFoldDB" id="V4APS8"/>
<keyword evidence="3 4" id="KW-0539">Nucleus</keyword>
<dbReference type="PROSITE" id="PS51253">
    <property type="entry name" value="HTH_CENPB"/>
    <property type="match status" value="1"/>
</dbReference>
<dbReference type="Proteomes" id="UP000030746">
    <property type="component" value="Unassembled WGS sequence"/>
</dbReference>
<reference evidence="8 9" key="1">
    <citation type="journal article" date="2013" name="Nature">
        <title>Insights into bilaterian evolution from three spiralian genomes.</title>
        <authorList>
            <person name="Simakov O."/>
            <person name="Marletaz F."/>
            <person name="Cho S.J."/>
            <person name="Edsinger-Gonzales E."/>
            <person name="Havlak P."/>
            <person name="Hellsten U."/>
            <person name="Kuo D.H."/>
            <person name="Larsson T."/>
            <person name="Lv J."/>
            <person name="Arendt D."/>
            <person name="Savage R."/>
            <person name="Osoegawa K."/>
            <person name="de Jong P."/>
            <person name="Grimwood J."/>
            <person name="Chapman J.A."/>
            <person name="Shapiro H."/>
            <person name="Aerts A."/>
            <person name="Otillar R.P."/>
            <person name="Terry A.Y."/>
            <person name="Boore J.L."/>
            <person name="Grigoriev I.V."/>
            <person name="Lindberg D.R."/>
            <person name="Seaver E.C."/>
            <person name="Weisblat D.A."/>
            <person name="Putnam N.H."/>
            <person name="Rokhsar D.S."/>
        </authorList>
    </citation>
    <scope>NUCLEOTIDE SEQUENCE [LARGE SCALE GENOMIC DNA]</scope>
</reference>
<dbReference type="OrthoDB" id="6068826at2759"/>
<evidence type="ECO:0000259" key="6">
    <source>
        <dbReference type="PROSITE" id="PS50960"/>
    </source>
</evidence>
<dbReference type="PROSITE" id="PS50960">
    <property type="entry name" value="HTH_PSQ"/>
    <property type="match status" value="1"/>
</dbReference>
<dbReference type="CTD" id="20231194"/>
<keyword evidence="2 4" id="KW-0238">DNA-binding</keyword>
<sequence length="340" mass="39245">MVRNYKRKSNRGHYGNEKMATALKALSEGMSLHRASKDFGIPPRTLRRHRDKKVSQPGKVMMGRHKKVFSDDLEKKLRDHIIDMERRMYGLNTKDLRRLAFDLAESAQISHPFNKESRMAGNDWLFKFLKRNNLSLRQSQGTSSSRVNRFNRIIENQFFELYRSVLQSHNFTADKIWNMDETGLVTFQKPVKEITLKGTRQVGKVKSAERGEIVTFICAMNASGGFLPPMYIFPRQRMVDTLMNGAPSQSVGCANQSGLSDSELFFKWLEHFVTFTNVSKESKHIILLDGRHSHKSLASVEYCREHGIEILTFPPHSTYRMQPLDKAYFNSLKSTFNISV</sequence>
<evidence type="ECO:0008006" key="10">
    <source>
        <dbReference type="Google" id="ProtNLM"/>
    </source>
</evidence>
<dbReference type="InterPro" id="IPR004875">
    <property type="entry name" value="DDE_SF_endonuclease_dom"/>
</dbReference>
<protein>
    <recommendedName>
        <fullName evidence="10">HTH CENPB-type domain-containing protein</fullName>
    </recommendedName>
</protein>
<dbReference type="Gene3D" id="3.30.420.10">
    <property type="entry name" value="Ribonuclease H-like superfamily/Ribonuclease H"/>
    <property type="match status" value="1"/>
</dbReference>
<evidence type="ECO:0000256" key="1">
    <source>
        <dbReference type="ARBA" id="ARBA00004123"/>
    </source>
</evidence>
<dbReference type="GO" id="GO:0003677">
    <property type="term" value="F:DNA binding"/>
    <property type="evidence" value="ECO:0007669"/>
    <property type="project" value="UniProtKB-UniRule"/>
</dbReference>
<dbReference type="GO" id="GO:0005634">
    <property type="term" value="C:nucleus"/>
    <property type="evidence" value="ECO:0007669"/>
    <property type="project" value="UniProtKB-SubCell"/>
</dbReference>
<dbReference type="EMBL" id="KB201362">
    <property type="protein sequence ID" value="ESO96795.1"/>
    <property type="molecule type" value="Genomic_DNA"/>
</dbReference>
<dbReference type="Pfam" id="PF05225">
    <property type="entry name" value="HTH_psq"/>
    <property type="match status" value="1"/>
</dbReference>
<evidence type="ECO:0000256" key="5">
    <source>
        <dbReference type="SAM" id="MobiDB-lite"/>
    </source>
</evidence>
<evidence type="ECO:0000256" key="2">
    <source>
        <dbReference type="ARBA" id="ARBA00023125"/>
    </source>
</evidence>
<accession>V4APS8</accession>
<comment type="subcellular location">
    <subcellularLocation>
        <location evidence="1 4">Nucleus</location>
    </subcellularLocation>
</comment>
<name>V4APS8_LOTGI</name>
<dbReference type="SUPFAM" id="SSF46689">
    <property type="entry name" value="Homeodomain-like"/>
    <property type="match status" value="1"/>
</dbReference>
<dbReference type="OMA" id="MSANGHY"/>
<organism evidence="8 9">
    <name type="scientific">Lottia gigantea</name>
    <name type="common">Giant owl limpet</name>
    <dbReference type="NCBI Taxonomy" id="225164"/>
    <lineage>
        <taxon>Eukaryota</taxon>
        <taxon>Metazoa</taxon>
        <taxon>Spiralia</taxon>
        <taxon>Lophotrochozoa</taxon>
        <taxon>Mollusca</taxon>
        <taxon>Gastropoda</taxon>
        <taxon>Patellogastropoda</taxon>
        <taxon>Lottioidea</taxon>
        <taxon>Lottiidae</taxon>
        <taxon>Lottia</taxon>
    </lineage>
</organism>
<keyword evidence="9" id="KW-1185">Reference proteome</keyword>
<gene>
    <name evidence="8" type="ORF">LOTGIDRAFT_115278</name>
</gene>
<dbReference type="PANTHER" id="PTHR19303">
    <property type="entry name" value="TRANSPOSON"/>
    <property type="match status" value="1"/>
</dbReference>
<evidence type="ECO:0000313" key="8">
    <source>
        <dbReference type="EMBL" id="ESO96795.1"/>
    </source>
</evidence>
<dbReference type="Pfam" id="PF03184">
    <property type="entry name" value="DDE_1"/>
    <property type="match status" value="1"/>
</dbReference>
<feature type="non-terminal residue" evidence="8">
    <location>
        <position position="340"/>
    </location>
</feature>
<dbReference type="Gene3D" id="1.10.10.60">
    <property type="entry name" value="Homeodomain-like"/>
    <property type="match status" value="1"/>
</dbReference>
<feature type="domain" description="HTH CENPB-type" evidence="7">
    <location>
        <begin position="61"/>
        <end position="138"/>
    </location>
</feature>
<proteinExistence type="predicted"/>
<dbReference type="GeneID" id="20231194"/>
<evidence type="ECO:0000259" key="7">
    <source>
        <dbReference type="PROSITE" id="PS51253"/>
    </source>
</evidence>
<dbReference type="KEGG" id="lgi:LOTGIDRAFT_115278"/>
<dbReference type="SMART" id="SM00674">
    <property type="entry name" value="CENPB"/>
    <property type="match status" value="1"/>
</dbReference>
<evidence type="ECO:0000313" key="9">
    <source>
        <dbReference type="Proteomes" id="UP000030746"/>
    </source>
</evidence>
<dbReference type="InterPro" id="IPR007889">
    <property type="entry name" value="HTH_Psq"/>
</dbReference>
<dbReference type="InterPro" id="IPR036397">
    <property type="entry name" value="RNaseH_sf"/>
</dbReference>
<feature type="domain" description="HTH psq-type" evidence="6">
    <location>
        <begin position="1"/>
        <end position="56"/>
    </location>
</feature>
<dbReference type="HOGENOM" id="CLU_013929_10_1_1"/>
<evidence type="ECO:0000256" key="3">
    <source>
        <dbReference type="ARBA" id="ARBA00023242"/>
    </source>
</evidence>
<dbReference type="Pfam" id="PF03221">
    <property type="entry name" value="HTH_Tnp_Tc5"/>
    <property type="match status" value="1"/>
</dbReference>
<evidence type="ECO:0000256" key="4">
    <source>
        <dbReference type="PROSITE-ProRule" id="PRU00320"/>
    </source>
</evidence>
<dbReference type="InterPro" id="IPR009057">
    <property type="entry name" value="Homeodomain-like_sf"/>
</dbReference>
<feature type="region of interest" description="Disordered" evidence="5">
    <location>
        <begin position="37"/>
        <end position="58"/>
    </location>
</feature>
<dbReference type="RefSeq" id="XP_009052296.1">
    <property type="nucleotide sequence ID" value="XM_009054048.1"/>
</dbReference>
<dbReference type="InterPro" id="IPR006600">
    <property type="entry name" value="HTH_CenpB_DNA-bd_dom"/>
</dbReference>
<dbReference type="PANTHER" id="PTHR19303:SF71">
    <property type="entry name" value="ZINC FINGER PHD-TYPE DOMAIN-CONTAINING PROTEIN"/>
    <property type="match status" value="1"/>
</dbReference>
<feature type="DNA-binding region" description="H-T-H motif" evidence="4">
    <location>
        <begin position="32"/>
        <end position="52"/>
    </location>
</feature>
<dbReference type="InterPro" id="IPR050863">
    <property type="entry name" value="CenT-Element_Derived"/>
</dbReference>